<dbReference type="PANTHER" id="PTHR33121:SF70">
    <property type="entry name" value="SIGNALING PROTEIN YKOW"/>
    <property type="match status" value="1"/>
</dbReference>
<evidence type="ECO:0000259" key="5">
    <source>
        <dbReference type="PROSITE" id="PS50883"/>
    </source>
</evidence>
<keyword evidence="9" id="KW-1185">Reference proteome</keyword>
<dbReference type="PROSITE" id="PS51257">
    <property type="entry name" value="PROKAR_LIPOPROTEIN"/>
    <property type="match status" value="1"/>
</dbReference>
<evidence type="ECO:0000256" key="3">
    <source>
        <dbReference type="ARBA" id="ARBA00023136"/>
    </source>
</evidence>
<feature type="domain" description="GGDEF" evidence="7">
    <location>
        <begin position="391"/>
        <end position="524"/>
    </location>
</feature>
<name>A0A3S0CD53_9BACL</name>
<dbReference type="CDD" id="cd01949">
    <property type="entry name" value="GGDEF"/>
    <property type="match status" value="1"/>
</dbReference>
<dbReference type="InterPro" id="IPR050706">
    <property type="entry name" value="Cyclic-di-GMP_PDE-like"/>
</dbReference>
<dbReference type="SMART" id="SM00304">
    <property type="entry name" value="HAMP"/>
    <property type="match status" value="1"/>
</dbReference>
<dbReference type="Proteomes" id="UP000276128">
    <property type="component" value="Unassembled WGS sequence"/>
</dbReference>
<dbReference type="PROSITE" id="PS50885">
    <property type="entry name" value="HAMP"/>
    <property type="match status" value="1"/>
</dbReference>
<dbReference type="InterPro" id="IPR003660">
    <property type="entry name" value="HAMP_dom"/>
</dbReference>
<dbReference type="Pfam" id="PF00563">
    <property type="entry name" value="EAL"/>
    <property type="match status" value="1"/>
</dbReference>
<dbReference type="InterPro" id="IPR035919">
    <property type="entry name" value="EAL_sf"/>
</dbReference>
<dbReference type="InterPro" id="IPR043128">
    <property type="entry name" value="Rev_trsase/Diguanyl_cyclase"/>
</dbReference>
<dbReference type="InterPro" id="IPR029787">
    <property type="entry name" value="Nucleotide_cyclase"/>
</dbReference>
<dbReference type="SUPFAM" id="SSF55073">
    <property type="entry name" value="Nucleotide cyclase"/>
    <property type="match status" value="1"/>
</dbReference>
<dbReference type="GO" id="GO:0007165">
    <property type="term" value="P:signal transduction"/>
    <property type="evidence" value="ECO:0007669"/>
    <property type="project" value="InterPro"/>
</dbReference>
<evidence type="ECO:0000259" key="6">
    <source>
        <dbReference type="PROSITE" id="PS50885"/>
    </source>
</evidence>
<evidence type="ECO:0000256" key="2">
    <source>
        <dbReference type="ARBA" id="ARBA00022475"/>
    </source>
</evidence>
<gene>
    <name evidence="8" type="ORF">EJQ19_02675</name>
</gene>
<evidence type="ECO:0000259" key="7">
    <source>
        <dbReference type="PROSITE" id="PS50887"/>
    </source>
</evidence>
<dbReference type="OrthoDB" id="9759607at2"/>
<protein>
    <submittedName>
        <fullName evidence="8">EAL domain-containing protein</fullName>
    </submittedName>
</protein>
<comment type="caution">
    <text evidence="8">The sequence shown here is derived from an EMBL/GenBank/DDBJ whole genome shotgun (WGS) entry which is preliminary data.</text>
</comment>
<dbReference type="RefSeq" id="WP_126139660.1">
    <property type="nucleotide sequence ID" value="NZ_RXHU01000011.1"/>
</dbReference>
<dbReference type="CDD" id="cd01948">
    <property type="entry name" value="EAL"/>
    <property type="match status" value="1"/>
</dbReference>
<dbReference type="InterPro" id="IPR001633">
    <property type="entry name" value="EAL_dom"/>
</dbReference>
<comment type="subcellular location">
    <subcellularLocation>
        <location evidence="1">Cell membrane</location>
    </subcellularLocation>
</comment>
<dbReference type="Gene3D" id="3.20.20.450">
    <property type="entry name" value="EAL domain"/>
    <property type="match status" value="1"/>
</dbReference>
<dbReference type="Pfam" id="PF00990">
    <property type="entry name" value="GGDEF"/>
    <property type="match status" value="1"/>
</dbReference>
<dbReference type="InterPro" id="IPR007892">
    <property type="entry name" value="CHASE4"/>
</dbReference>
<dbReference type="PANTHER" id="PTHR33121">
    <property type="entry name" value="CYCLIC DI-GMP PHOSPHODIESTERASE PDEF"/>
    <property type="match status" value="1"/>
</dbReference>
<evidence type="ECO:0000313" key="8">
    <source>
        <dbReference type="EMBL" id="RTE11209.1"/>
    </source>
</evidence>
<feature type="domain" description="EAL" evidence="5">
    <location>
        <begin position="533"/>
        <end position="786"/>
    </location>
</feature>
<dbReference type="PROSITE" id="PS50887">
    <property type="entry name" value="GGDEF"/>
    <property type="match status" value="1"/>
</dbReference>
<dbReference type="SUPFAM" id="SSF141868">
    <property type="entry name" value="EAL domain-like"/>
    <property type="match status" value="1"/>
</dbReference>
<dbReference type="Gene3D" id="3.30.70.270">
    <property type="match status" value="1"/>
</dbReference>
<proteinExistence type="predicted"/>
<dbReference type="CDD" id="cd06225">
    <property type="entry name" value="HAMP"/>
    <property type="match status" value="1"/>
</dbReference>
<feature type="transmembrane region" description="Helical" evidence="4">
    <location>
        <begin position="280"/>
        <end position="300"/>
    </location>
</feature>
<dbReference type="Pfam" id="PF05228">
    <property type="entry name" value="CHASE4"/>
    <property type="match status" value="1"/>
</dbReference>
<evidence type="ECO:0000313" key="9">
    <source>
        <dbReference type="Proteomes" id="UP000276128"/>
    </source>
</evidence>
<dbReference type="NCBIfam" id="TIGR00254">
    <property type="entry name" value="GGDEF"/>
    <property type="match status" value="1"/>
</dbReference>
<accession>A0A3S0CD53</accession>
<dbReference type="InterPro" id="IPR000160">
    <property type="entry name" value="GGDEF_dom"/>
</dbReference>
<feature type="domain" description="HAMP" evidence="6">
    <location>
        <begin position="302"/>
        <end position="355"/>
    </location>
</feature>
<sequence>MTLRKKVLIFIGMIVLFGLACTYFSLDRILLKRFAELDKRAINADMKNMILILEHETENMKTNMTDYSASNAIYDFMKKTVKSAPIEDDPYIQNKFNDAFFQTNTIHFAALFGASDQVRYDRYYDVAAGRQTKPPTGMTDSILANGGSLIHFTGEFQSKTGVIATSEGPMLVVSLPIIKSTMEGPIQGALVVGRLLDAMEIERLTILSHSQFTFQLAKDLQIPKFHDNADGAPIIWMDNISNEKVIVHSLLKDVFGNPYLVLSSEKIRNVYNPGQLAVKLYAFILTLIVLFVSAGIMMIIDRMILKRMKGLVINFRSITQKQDFTLRINSQGSDEFAQLEKEFNTMMSSLEGSRNLLEKQAIYDPLTLLPNRAHFFNRLESAIREAKEQEVPLALLFIDLDRFKWVNDTWGHDYGDELLKVIASRLQEGMEPGNFVSRLGGDEFTVLLTKISGKEAAYLKANQIHTALASSYSIKGRQFHTTASIGISIFPDDGSTPEELVKFADIAMIKSKESGRNRLSAYSNRMMEDLERKIILETQLASAMVNNEFHVFYQPIVDAQSLQVVKVEALLRWKHPEMGWISPSEFIPIAETSGMIIPLGNWVIYQACADIIKLKQCGYPDLIVTVNVSVLQLEQDPFLEVISRILSEARIRPEDIELEITESTTMSQGKAAETLMMLLDLGVKISVDDFGTGYSSLSYLRRYPLHTIKIDKSFINEMTVVDFDRTISKAIIDLGHNLQLKVVAEGIETEEHFNLLRALGCDEIQGYFISKPLDFATMCKFLQNFNLKVG</sequence>
<keyword evidence="2" id="KW-1003">Cell membrane</keyword>
<dbReference type="EMBL" id="RXHU01000011">
    <property type="protein sequence ID" value="RTE11209.1"/>
    <property type="molecule type" value="Genomic_DNA"/>
</dbReference>
<evidence type="ECO:0000256" key="4">
    <source>
        <dbReference type="SAM" id="Phobius"/>
    </source>
</evidence>
<organism evidence="8 9">
    <name type="scientific">Paenibacillus whitsoniae</name>
    <dbReference type="NCBI Taxonomy" id="2496558"/>
    <lineage>
        <taxon>Bacteria</taxon>
        <taxon>Bacillati</taxon>
        <taxon>Bacillota</taxon>
        <taxon>Bacilli</taxon>
        <taxon>Bacillales</taxon>
        <taxon>Paenibacillaceae</taxon>
        <taxon>Paenibacillus</taxon>
    </lineage>
</organism>
<reference evidence="8 9" key="1">
    <citation type="submission" date="2018-12" db="EMBL/GenBank/DDBJ databases">
        <title>Bacillus ochoae sp. nov., Paenibacillus whitsoniae sp. nov., Paenibacillus spiritus sp. nov. Isolated from the Mars Exploration Rover during spacecraft assembly.</title>
        <authorList>
            <person name="Seuylemezian A."/>
            <person name="Vaishampayan P."/>
        </authorList>
    </citation>
    <scope>NUCLEOTIDE SEQUENCE [LARGE SCALE GENOMIC DNA]</scope>
    <source>
        <strain evidence="8 9">MER 54</strain>
    </source>
</reference>
<dbReference type="Gene3D" id="6.10.340.10">
    <property type="match status" value="1"/>
</dbReference>
<dbReference type="SMART" id="SM00052">
    <property type="entry name" value="EAL"/>
    <property type="match status" value="1"/>
</dbReference>
<dbReference type="GO" id="GO:0005886">
    <property type="term" value="C:plasma membrane"/>
    <property type="evidence" value="ECO:0007669"/>
    <property type="project" value="UniProtKB-SubCell"/>
</dbReference>
<dbReference type="GO" id="GO:0071111">
    <property type="term" value="F:cyclic-guanylate-specific phosphodiesterase activity"/>
    <property type="evidence" value="ECO:0007669"/>
    <property type="project" value="InterPro"/>
</dbReference>
<dbReference type="PROSITE" id="PS50883">
    <property type="entry name" value="EAL"/>
    <property type="match status" value="1"/>
</dbReference>
<evidence type="ECO:0000256" key="1">
    <source>
        <dbReference type="ARBA" id="ARBA00004236"/>
    </source>
</evidence>
<dbReference type="AlphaFoldDB" id="A0A3S0CD53"/>
<feature type="transmembrane region" description="Helical" evidence="4">
    <location>
        <begin position="7"/>
        <end position="26"/>
    </location>
</feature>
<dbReference type="SMART" id="SM00267">
    <property type="entry name" value="GGDEF"/>
    <property type="match status" value="1"/>
</dbReference>
<keyword evidence="4" id="KW-1133">Transmembrane helix</keyword>
<keyword evidence="3 4" id="KW-0472">Membrane</keyword>
<dbReference type="FunFam" id="3.30.70.270:FF:000001">
    <property type="entry name" value="Diguanylate cyclase domain protein"/>
    <property type="match status" value="1"/>
</dbReference>
<keyword evidence="4" id="KW-0812">Transmembrane</keyword>